<dbReference type="GO" id="GO:0019433">
    <property type="term" value="P:triglyceride catabolic process"/>
    <property type="evidence" value="ECO:0007669"/>
    <property type="project" value="TreeGrafter"/>
</dbReference>
<evidence type="ECO:0000256" key="2">
    <source>
        <dbReference type="ARBA" id="ARBA00005845"/>
    </source>
</evidence>
<dbReference type="GO" id="GO:0005811">
    <property type="term" value="C:lipid droplet"/>
    <property type="evidence" value="ECO:0007669"/>
    <property type="project" value="TreeGrafter"/>
</dbReference>
<dbReference type="Pfam" id="PF04755">
    <property type="entry name" value="PAP_fibrillin"/>
    <property type="match status" value="2"/>
</dbReference>
<dbReference type="CDD" id="cd07224">
    <property type="entry name" value="Pat_like"/>
    <property type="match status" value="1"/>
</dbReference>
<evidence type="ECO:0000256" key="1">
    <source>
        <dbReference type="ARBA" id="ARBA00004474"/>
    </source>
</evidence>
<comment type="subcellular location">
    <subcellularLocation>
        <location evidence="1">Plastid</location>
    </subcellularLocation>
</comment>
<dbReference type="GO" id="GO:0004806">
    <property type="term" value="F:triacylglycerol lipase activity"/>
    <property type="evidence" value="ECO:0007669"/>
    <property type="project" value="TreeGrafter"/>
</dbReference>
<comment type="similarity">
    <text evidence="2">Belongs to the PAP/fibrillin family.</text>
</comment>
<protein>
    <recommendedName>
        <fullName evidence="7">Patatin</fullName>
        <ecNumber evidence="7">3.1.1.-</ecNumber>
    </recommendedName>
</protein>
<dbReference type="GO" id="GO:0055088">
    <property type="term" value="P:lipid homeostasis"/>
    <property type="evidence" value="ECO:0007669"/>
    <property type="project" value="TreeGrafter"/>
</dbReference>
<dbReference type="PROSITE" id="PS51635">
    <property type="entry name" value="PNPLA"/>
    <property type="match status" value="1"/>
</dbReference>
<evidence type="ECO:0000256" key="4">
    <source>
        <dbReference type="ARBA" id="ARBA00022946"/>
    </source>
</evidence>
<dbReference type="Pfam" id="PF01734">
    <property type="entry name" value="Patatin"/>
    <property type="match status" value="1"/>
</dbReference>
<feature type="short sequence motif" description="GXSXG" evidence="6">
    <location>
        <begin position="542"/>
        <end position="546"/>
    </location>
</feature>
<dbReference type="PANTHER" id="PTHR12406">
    <property type="entry name" value="CALCIUM-INDEPENDENT PHOSPHOLIPASE A2 IPLA2 -RELATED"/>
    <property type="match status" value="1"/>
</dbReference>
<comment type="similarity">
    <text evidence="7">Belongs to the patatin family.</text>
</comment>
<dbReference type="FunFam" id="3.40.1090.10:FF:000028">
    <property type="entry name" value="Patatin"/>
    <property type="match status" value="1"/>
</dbReference>
<dbReference type="SUPFAM" id="SSF52151">
    <property type="entry name" value="FabD/lysophospholipase-like"/>
    <property type="match status" value="1"/>
</dbReference>
<proteinExistence type="inferred from homology"/>
<comment type="domain">
    <text evidence="7">The nitrogen atoms of the two glycine residues in the GGXR motif define the oxyanion hole, and stabilize the oxyanion that forms during the nucleophilic attack by the catalytic serine during substrate cleavage.</text>
</comment>
<feature type="domain" description="PNPLA" evidence="8">
    <location>
        <begin position="509"/>
        <end position="674"/>
    </location>
</feature>
<dbReference type="Gene3D" id="3.40.1090.10">
    <property type="entry name" value="Cytosolic phospholipase A2 catalytic domain"/>
    <property type="match status" value="1"/>
</dbReference>
<dbReference type="EMBL" id="JAAGAX010000013">
    <property type="protein sequence ID" value="KAF2293768.1"/>
    <property type="molecule type" value="Genomic_DNA"/>
</dbReference>
<dbReference type="EC" id="3.1.1.-" evidence="7"/>
<reference evidence="9 10" key="1">
    <citation type="journal article" date="2020" name="Mol. Plant">
        <title>The Chromosome-Based Rubber Tree Genome Provides New Insights into Spurge Genome Evolution and Rubber Biosynthesis.</title>
        <authorList>
            <person name="Liu J."/>
            <person name="Shi C."/>
            <person name="Shi C.C."/>
            <person name="Li W."/>
            <person name="Zhang Q.J."/>
            <person name="Zhang Y."/>
            <person name="Li K."/>
            <person name="Lu H.F."/>
            <person name="Shi C."/>
            <person name="Zhu S.T."/>
            <person name="Xiao Z.Y."/>
            <person name="Nan H."/>
            <person name="Yue Y."/>
            <person name="Zhu X.G."/>
            <person name="Wu Y."/>
            <person name="Hong X.N."/>
            <person name="Fan G.Y."/>
            <person name="Tong Y."/>
            <person name="Zhang D."/>
            <person name="Mao C.L."/>
            <person name="Liu Y.L."/>
            <person name="Hao S.J."/>
            <person name="Liu W.Q."/>
            <person name="Lv M.Q."/>
            <person name="Zhang H.B."/>
            <person name="Liu Y."/>
            <person name="Hu-Tang G.R."/>
            <person name="Wang J.P."/>
            <person name="Wang J.H."/>
            <person name="Sun Y.H."/>
            <person name="Ni S.B."/>
            <person name="Chen W.B."/>
            <person name="Zhang X.C."/>
            <person name="Jiao Y.N."/>
            <person name="Eichler E.E."/>
            <person name="Li G.H."/>
            <person name="Liu X."/>
            <person name="Gao L.Z."/>
        </authorList>
    </citation>
    <scope>NUCLEOTIDE SEQUENCE [LARGE SCALE GENOMIC DNA]</scope>
    <source>
        <strain evidence="10">cv. GT1</strain>
        <tissue evidence="9">Leaf</tissue>
    </source>
</reference>
<organism evidence="9 10">
    <name type="scientific">Hevea brasiliensis</name>
    <name type="common">Para rubber tree</name>
    <name type="synonym">Siphonia brasiliensis</name>
    <dbReference type="NCBI Taxonomy" id="3981"/>
    <lineage>
        <taxon>Eukaryota</taxon>
        <taxon>Viridiplantae</taxon>
        <taxon>Streptophyta</taxon>
        <taxon>Embryophyta</taxon>
        <taxon>Tracheophyta</taxon>
        <taxon>Spermatophyta</taxon>
        <taxon>Magnoliopsida</taxon>
        <taxon>eudicotyledons</taxon>
        <taxon>Gunneridae</taxon>
        <taxon>Pentapetalae</taxon>
        <taxon>rosids</taxon>
        <taxon>fabids</taxon>
        <taxon>Malpighiales</taxon>
        <taxon>Euphorbiaceae</taxon>
        <taxon>Crotonoideae</taxon>
        <taxon>Micrandreae</taxon>
        <taxon>Hevea</taxon>
    </lineage>
</organism>
<sequence>MALSSGKDAKVLKEELLEAIAPLDRGAEATPEDQQAVDEIARKLEAVNPTKEPLKSDLLNGKWELIYTTSQSILQTQRPKFLRSITNYQAINVDTLRAQNMESWPFFNQVTADLTPLTAKKVAVKFDFFKIAGLIPVKAPGRARGELEITYLDEELREEKKKSLTTPPAAINGHHVFICEPETPLSSAELGTSHPPQTILSSKSLSLTSKPNTQIEISSSNKDKLYASADSWKWRTKVSFFQGFLIKEKDVKSLKEELLDAIAPLDRGAEATPVDQERVLRSELDLSLALSLNFFNTVKHSSVHELYMWTISFDQIACKLEAANKVKEPLKSKLLNGKWELIYTTSQSVLQTKRPKLLRPNGKIYQAINVETLRAQNMETWPFFNQVTANLVPLNSRRVAVKFDFFRIAGLIPIASPGSGRGQLEITYLDEELRRVAVKFDFLRIAGLIPIASPGSDRGQLEITYLDEELTERIGAVMEDEIEPEVIWEQRVKDIEAEKERRVITSPGFSFSAAGLLFPYHLGVAQLLIEKGYIKETTPLAGSSAGAIVCAVIASGASMQEALQATKLLAEDCRLRGTAFRLGAVLRDVLEKFLPDDVHIRSNGRVRVAVTQILWRPRGLLVDQFDSKEDLINAVFTSSFIPGYLAPRPATVFRNRLCIDGGLTLFMPPTSAAQTVRVCAFPASRLGLEGIGISPDCNPENRASPRELFNWALEPAADVILDRLFELGYLDAAVWAEENPVENIVREDSPPVEKGFANSSS</sequence>
<dbReference type="GO" id="GO:0016020">
    <property type="term" value="C:membrane"/>
    <property type="evidence" value="ECO:0007669"/>
    <property type="project" value="TreeGrafter"/>
</dbReference>
<evidence type="ECO:0000313" key="9">
    <source>
        <dbReference type="EMBL" id="KAF2293768.1"/>
    </source>
</evidence>
<evidence type="ECO:0000256" key="7">
    <source>
        <dbReference type="RuleBase" id="RU361262"/>
    </source>
</evidence>
<dbReference type="InterPro" id="IPR016035">
    <property type="entry name" value="Acyl_Trfase/lysoPLipase"/>
</dbReference>
<dbReference type="AlphaFoldDB" id="A0A6A6L0M0"/>
<accession>A0A6A6L0M0</accession>
<keyword evidence="6 7" id="KW-0442">Lipid degradation</keyword>
<feature type="active site" description="Proton acceptor" evidence="6">
    <location>
        <position position="660"/>
    </location>
</feature>
<dbReference type="InterPro" id="IPR002641">
    <property type="entry name" value="PNPLA_dom"/>
</dbReference>
<comment type="function">
    <text evidence="7">Lipolytic acyl hydrolase (LAH).</text>
</comment>
<evidence type="ECO:0000256" key="5">
    <source>
        <dbReference type="ARBA" id="ARBA00023098"/>
    </source>
</evidence>
<dbReference type="PANTHER" id="PTHR12406:SF7">
    <property type="entry name" value="PATATIN-LIKE PHOSPHOLIPASE DOMAIN-CONTAINING PROTEIN 4"/>
    <property type="match status" value="1"/>
</dbReference>
<keyword evidence="5 6" id="KW-0443">Lipid metabolism</keyword>
<evidence type="ECO:0000259" key="8">
    <source>
        <dbReference type="PROSITE" id="PS51635"/>
    </source>
</evidence>
<dbReference type="InterPro" id="IPR033562">
    <property type="entry name" value="PLPL"/>
</dbReference>
<feature type="active site" description="Nucleophile" evidence="6">
    <location>
        <position position="544"/>
    </location>
</feature>
<feature type="short sequence motif" description="DGA/G" evidence="6">
    <location>
        <begin position="660"/>
        <end position="662"/>
    </location>
</feature>
<dbReference type="GO" id="GO:0009536">
    <property type="term" value="C:plastid"/>
    <property type="evidence" value="ECO:0007669"/>
    <property type="project" value="UniProtKB-SubCell"/>
</dbReference>
<comment type="caution">
    <text evidence="6">Lacks conserved residue(s) required for the propagation of feature annotation.</text>
</comment>
<gene>
    <name evidence="9" type="ORF">GH714_004555</name>
</gene>
<evidence type="ECO:0000256" key="6">
    <source>
        <dbReference type="PROSITE-ProRule" id="PRU01161"/>
    </source>
</evidence>
<keyword evidence="6 7" id="KW-0378">Hydrolase</keyword>
<keyword evidence="3" id="KW-0934">Plastid</keyword>
<evidence type="ECO:0000313" key="10">
    <source>
        <dbReference type="Proteomes" id="UP000467840"/>
    </source>
</evidence>
<name>A0A6A6L0M0_HEVBR</name>
<dbReference type="Proteomes" id="UP000467840">
    <property type="component" value="Chromosome 7"/>
</dbReference>
<evidence type="ECO:0000256" key="3">
    <source>
        <dbReference type="ARBA" id="ARBA00022640"/>
    </source>
</evidence>
<keyword evidence="10" id="KW-1185">Reference proteome</keyword>
<dbReference type="InterPro" id="IPR006843">
    <property type="entry name" value="PAP/fibrillin_dom"/>
</dbReference>
<keyword evidence="4" id="KW-0809">Transit peptide</keyword>
<comment type="caution">
    <text evidence="9">The sequence shown here is derived from an EMBL/GenBank/DDBJ whole genome shotgun (WGS) entry which is preliminary data.</text>
</comment>